<sequence>MKKLTNILVLSLSASLLSGCGLLPYHDSDACALEGNYGKCIDGLSAYDEALANEEVYGNYIGEDGLTDEAPKAVKAAEKKEGAEVVQSGLSFDNFSHKKNNGYIKLKDRTYEELTTLIEKPDTPMVKPVKIVSHLILNYKTMEDKRHMYMPRYVYTIASEPEFILNQYMLKKEDDAIDILKMLK</sequence>
<dbReference type="RefSeq" id="WP_114729319.1">
    <property type="nucleotide sequence ID" value="NZ_JACTGM010000015.1"/>
</dbReference>
<protein>
    <recommendedName>
        <fullName evidence="4">Lipoprotein</fullName>
    </recommendedName>
</protein>
<dbReference type="PROSITE" id="PS51257">
    <property type="entry name" value="PROKAR_LIPOPROTEIN"/>
    <property type="match status" value="1"/>
</dbReference>
<name>A0A395TYL6_VIBCL</name>
<evidence type="ECO:0000313" key="3">
    <source>
        <dbReference type="Proteomes" id="UP000266701"/>
    </source>
</evidence>
<comment type="caution">
    <text evidence="2">The sequence shown here is derived from an EMBL/GenBank/DDBJ whole genome shotgun (WGS) entry which is preliminary data.</text>
</comment>
<dbReference type="InterPro" id="IPR014118">
    <property type="entry name" value="T4SS_TraV"/>
</dbReference>
<gene>
    <name evidence="2" type="ORF">BC353_09935</name>
</gene>
<feature type="signal peptide" evidence="1">
    <location>
        <begin position="1"/>
        <end position="18"/>
    </location>
</feature>
<dbReference type="AlphaFoldDB" id="A0A395TYL6"/>
<keyword evidence="1" id="KW-0732">Signal</keyword>
<organism evidence="2 3">
    <name type="scientific">Vibrio cholerae</name>
    <dbReference type="NCBI Taxonomy" id="666"/>
    <lineage>
        <taxon>Bacteria</taxon>
        <taxon>Pseudomonadati</taxon>
        <taxon>Pseudomonadota</taxon>
        <taxon>Gammaproteobacteria</taxon>
        <taxon>Vibrionales</taxon>
        <taxon>Vibrionaceae</taxon>
        <taxon>Vibrio</taxon>
    </lineage>
</organism>
<proteinExistence type="predicted"/>
<feature type="chain" id="PRO_5030071428" description="Lipoprotein" evidence="1">
    <location>
        <begin position="19"/>
        <end position="184"/>
    </location>
</feature>
<dbReference type="EMBL" id="MCBA01000067">
    <property type="protein sequence ID" value="RGP89871.1"/>
    <property type="molecule type" value="Genomic_DNA"/>
</dbReference>
<reference evidence="2 3" key="1">
    <citation type="journal article" date="2017" name="Emerg. Infect. Dis.">
        <title>Carbapenemase VCC-1-Producing Vibrio cholerae in Coastal Waters of Germany.</title>
        <authorList>
            <person name="Hammerl J.A."/>
            <person name="Jackel C."/>
            <person name="Bortolaia V."/>
            <person name="Schwartz K."/>
            <person name="Bier N."/>
            <person name="Hendriksen R.S."/>
            <person name="Guerra B."/>
            <person name="Strauch E."/>
        </authorList>
    </citation>
    <scope>NUCLEOTIDE SEQUENCE [LARGE SCALE GENOMIC DNA]</scope>
    <source>
        <strain evidence="2 3">VN-2825</strain>
    </source>
</reference>
<dbReference type="Pfam" id="PF09676">
    <property type="entry name" value="TraV"/>
    <property type="match status" value="1"/>
</dbReference>
<accession>A0A395TYL6</accession>
<evidence type="ECO:0008006" key="4">
    <source>
        <dbReference type="Google" id="ProtNLM"/>
    </source>
</evidence>
<dbReference type="Proteomes" id="UP000266701">
    <property type="component" value="Unassembled WGS sequence"/>
</dbReference>
<evidence type="ECO:0000313" key="2">
    <source>
        <dbReference type="EMBL" id="RGP89871.1"/>
    </source>
</evidence>
<evidence type="ECO:0000256" key="1">
    <source>
        <dbReference type="SAM" id="SignalP"/>
    </source>
</evidence>